<sequence length="230" mass="25082">MCELVRTTREVRKEGNGLEQVNKYIDTVFYDDDAVLEEVLSSIKANGMPDISVSPSSGKLLTMLVSMSGAKDVLEIGALGGYSGICLARGIGRTGTLTSLELEKKYVSIAYNNLSKAGFSEQVSYMTGPALQSLKKLINEQKRFDFFFIDADKAHYEAYLRACIKLAKPGAVIVADNVLARGSVADKNVEPKRYTEIMRQFNQTAASHPQLESVLVPIGDGMTVSKVKQG</sequence>
<dbReference type="SUPFAM" id="SSF53335">
    <property type="entry name" value="S-adenosyl-L-methionine-dependent methyltransferases"/>
    <property type="match status" value="1"/>
</dbReference>
<keyword evidence="2 4" id="KW-0808">Transferase</keyword>
<dbReference type="STRING" id="568899.SAMN05192534_10382"/>
<evidence type="ECO:0000256" key="3">
    <source>
        <dbReference type="ARBA" id="ARBA00022691"/>
    </source>
</evidence>
<dbReference type="GO" id="GO:0008171">
    <property type="term" value="F:O-methyltransferase activity"/>
    <property type="evidence" value="ECO:0007669"/>
    <property type="project" value="InterPro"/>
</dbReference>
<protein>
    <submittedName>
        <fullName evidence="4">Predicted O-methyltransferase YrrM</fullName>
    </submittedName>
</protein>
<dbReference type="GO" id="GO:0032259">
    <property type="term" value="P:methylation"/>
    <property type="evidence" value="ECO:0007669"/>
    <property type="project" value="UniProtKB-KW"/>
</dbReference>
<dbReference type="Proteomes" id="UP000199163">
    <property type="component" value="Unassembled WGS sequence"/>
</dbReference>
<evidence type="ECO:0000313" key="5">
    <source>
        <dbReference type="Proteomes" id="UP000199163"/>
    </source>
</evidence>
<dbReference type="PROSITE" id="PS51682">
    <property type="entry name" value="SAM_OMT_I"/>
    <property type="match status" value="1"/>
</dbReference>
<dbReference type="PANTHER" id="PTHR10509">
    <property type="entry name" value="O-METHYLTRANSFERASE-RELATED"/>
    <property type="match status" value="1"/>
</dbReference>
<keyword evidence="1 4" id="KW-0489">Methyltransferase</keyword>
<evidence type="ECO:0000256" key="1">
    <source>
        <dbReference type="ARBA" id="ARBA00022603"/>
    </source>
</evidence>
<accession>A0A1G8AZI1</accession>
<keyword evidence="5" id="KW-1185">Reference proteome</keyword>
<evidence type="ECO:0000313" key="4">
    <source>
        <dbReference type="EMBL" id="SDH26305.1"/>
    </source>
</evidence>
<dbReference type="AlphaFoldDB" id="A0A1G8AZI1"/>
<dbReference type="InterPro" id="IPR050362">
    <property type="entry name" value="Cation-dep_OMT"/>
</dbReference>
<dbReference type="InterPro" id="IPR002935">
    <property type="entry name" value="SAM_O-MeTrfase"/>
</dbReference>
<gene>
    <name evidence="4" type="ORF">SAMN05192534_10382</name>
</gene>
<proteinExistence type="predicted"/>
<name>A0A1G8AZI1_9BACI</name>
<reference evidence="5" key="1">
    <citation type="submission" date="2016-10" db="EMBL/GenBank/DDBJ databases">
        <authorList>
            <person name="Varghese N."/>
            <person name="Submissions S."/>
        </authorList>
    </citation>
    <scope>NUCLEOTIDE SEQUENCE [LARGE SCALE GENOMIC DNA]</scope>
    <source>
        <strain evidence="5">DSM 21632</strain>
    </source>
</reference>
<evidence type="ECO:0000256" key="2">
    <source>
        <dbReference type="ARBA" id="ARBA00022679"/>
    </source>
</evidence>
<dbReference type="GO" id="GO:0008757">
    <property type="term" value="F:S-adenosylmethionine-dependent methyltransferase activity"/>
    <property type="evidence" value="ECO:0007669"/>
    <property type="project" value="TreeGrafter"/>
</dbReference>
<keyword evidence="3" id="KW-0949">S-adenosyl-L-methionine</keyword>
<dbReference type="Pfam" id="PF01596">
    <property type="entry name" value="Methyltransf_3"/>
    <property type="match status" value="1"/>
</dbReference>
<organism evidence="4 5">
    <name type="scientific">Alteribacillus persepolensis</name>
    <dbReference type="NCBI Taxonomy" id="568899"/>
    <lineage>
        <taxon>Bacteria</taxon>
        <taxon>Bacillati</taxon>
        <taxon>Bacillota</taxon>
        <taxon>Bacilli</taxon>
        <taxon>Bacillales</taxon>
        <taxon>Bacillaceae</taxon>
        <taxon>Alteribacillus</taxon>
    </lineage>
</organism>
<dbReference type="PANTHER" id="PTHR10509:SF14">
    <property type="entry name" value="CAFFEOYL-COA O-METHYLTRANSFERASE 3-RELATED"/>
    <property type="match status" value="1"/>
</dbReference>
<dbReference type="InterPro" id="IPR029063">
    <property type="entry name" value="SAM-dependent_MTases_sf"/>
</dbReference>
<dbReference type="EMBL" id="FNDK01000003">
    <property type="protein sequence ID" value="SDH26305.1"/>
    <property type="molecule type" value="Genomic_DNA"/>
</dbReference>
<dbReference type="Gene3D" id="3.40.50.150">
    <property type="entry name" value="Vaccinia Virus protein VP39"/>
    <property type="match status" value="1"/>
</dbReference>